<protein>
    <submittedName>
        <fullName evidence="1 2">Primosomal replication protein</fullName>
    </submittedName>
</protein>
<reference evidence="3" key="2">
    <citation type="submission" date="2017-05" db="EMBL/GenBank/DDBJ databases">
        <title>Whole genome sequence of fish pathogenic bacteria, Photobacterium damselae subsp. piscicida, strain 91-197, isolated from hybrid striped bass (Morone sp.) in USA.</title>
        <authorList>
            <person name="Teru Y."/>
            <person name="Hikima J."/>
            <person name="Kono T."/>
            <person name="Sakai M."/>
            <person name="Takano T."/>
            <person name="Hawke J.P."/>
            <person name="Takeyama H."/>
            <person name="Aoki T."/>
        </authorList>
    </citation>
    <scope>NUCLEOTIDE SEQUENCE [LARGE SCALE GENOMIC DNA]</scope>
    <source>
        <strain evidence="3">91-197</strain>
    </source>
</reference>
<dbReference type="Proteomes" id="UP000218676">
    <property type="component" value="Chromosome 1"/>
</dbReference>
<dbReference type="Proteomes" id="UP000516656">
    <property type="component" value="Chromosome 1"/>
</dbReference>
<evidence type="ECO:0000313" key="2">
    <source>
        <dbReference type="EMBL" id="QOD55775.1"/>
    </source>
</evidence>
<evidence type="ECO:0000313" key="1">
    <source>
        <dbReference type="EMBL" id="BAX52409.1"/>
    </source>
</evidence>
<dbReference type="Pfam" id="PF07445">
    <property type="entry name" value="PriC"/>
    <property type="match status" value="1"/>
</dbReference>
<dbReference type="EMBL" id="CP061854">
    <property type="protein sequence ID" value="QOD55775.1"/>
    <property type="molecule type" value="Genomic_DNA"/>
</dbReference>
<evidence type="ECO:0000313" key="3">
    <source>
        <dbReference type="Proteomes" id="UP000218676"/>
    </source>
</evidence>
<accession>A0A1Q9H6G3</accession>
<dbReference type="Gene3D" id="1.20.1270.340">
    <property type="match status" value="1"/>
</dbReference>
<name>A0A1Q9H6G3_PHODP</name>
<dbReference type="AlphaFoldDB" id="A0A1Q9H6G3"/>
<dbReference type="InterPro" id="IPR038338">
    <property type="entry name" value="PriC_sf"/>
</dbReference>
<reference evidence="1" key="1">
    <citation type="journal article" date="2017" name="Genome Announc.">
        <title>Whole-Genome Sequence of Photobacterium damselae subsp. piscicida Strain 91-197, Isolated from Hybrid Striped Bass (Morone sp.) in the United States.</title>
        <authorList>
            <person name="Teru Y."/>
            <person name="Hikima J."/>
            <person name="Kono T."/>
            <person name="Sakai M."/>
            <person name="Takano T."/>
            <person name="Hawke J.P."/>
            <person name="Takeyama H."/>
            <person name="Aoki T."/>
        </authorList>
    </citation>
    <scope>NUCLEOTIDE SEQUENCE</scope>
    <source>
        <strain evidence="1">91-197</strain>
    </source>
</reference>
<dbReference type="InterPro" id="IPR010890">
    <property type="entry name" value="PriC"/>
</dbReference>
<proteinExistence type="predicted"/>
<gene>
    <name evidence="2" type="ORF">IC627_10665</name>
    <name evidence="1" type="ORF">PDPUS_1_01035</name>
</gene>
<reference evidence="2 4" key="3">
    <citation type="submission" date="2020-09" db="EMBL/GenBank/DDBJ databases">
        <title>Complete, closed and curated genome sequences of Photobacterium damselae subsp. piscicida isolates from Australia indicate localised evolution and additional plasmid-borne pathogenicity mechanisms.</title>
        <authorList>
            <person name="Baseggio L."/>
            <person name="Silayeva O."/>
            <person name="Buller N."/>
            <person name="Landos M."/>
            <person name="Engelstaedter J."/>
            <person name="Barnes A.C."/>
        </authorList>
    </citation>
    <scope>NUCLEOTIDE SEQUENCE [LARGE SCALE GENOMIC DNA]</scope>
    <source>
        <strain evidence="2 4">AS-16-0540-1</strain>
    </source>
</reference>
<dbReference type="EMBL" id="AP018045">
    <property type="protein sequence ID" value="BAX52409.1"/>
    <property type="molecule type" value="Genomic_DNA"/>
</dbReference>
<evidence type="ECO:0000313" key="4">
    <source>
        <dbReference type="Proteomes" id="UP000516656"/>
    </source>
</evidence>
<dbReference type="RefSeq" id="WP_044176179.1">
    <property type="nucleotide sequence ID" value="NZ_AP018045.1"/>
</dbReference>
<sequence>MIDLTRFDTLIAQLKTQAANLDRTRGEANKPLFDEQLFRCRSKLLTPCVNEIASEVFKLRQEQQSGRLLPTRTQHICEKIVAQIQAVQREFATVSIRKNEPKYRSTHYQPLNEIYQNLNQHKDWERQLKTKLRDKEFELSQCSDWQLQQKLQHEVLVLEGRVSRCQQALTKIEQTIMKRERKG</sequence>
<organism evidence="2 4">
    <name type="scientific">Photobacterium damsela subsp. piscicida</name>
    <name type="common">Pasteurella piscicida</name>
    <dbReference type="NCBI Taxonomy" id="38294"/>
    <lineage>
        <taxon>Bacteria</taxon>
        <taxon>Pseudomonadati</taxon>
        <taxon>Pseudomonadota</taxon>
        <taxon>Gammaproteobacteria</taxon>
        <taxon>Vibrionales</taxon>
        <taxon>Vibrionaceae</taxon>
        <taxon>Photobacterium</taxon>
    </lineage>
</organism>